<dbReference type="EMBL" id="JAPMSZ010000011">
    <property type="protein sequence ID" value="KAJ5083933.1"/>
    <property type="molecule type" value="Genomic_DNA"/>
</dbReference>
<reference evidence="1" key="2">
    <citation type="journal article" date="2023" name="IMA Fungus">
        <title>Comparative genomic study of the Penicillium genus elucidates a diverse pangenome and 15 lateral gene transfer events.</title>
        <authorList>
            <person name="Petersen C."/>
            <person name="Sorensen T."/>
            <person name="Nielsen M.R."/>
            <person name="Sondergaard T.E."/>
            <person name="Sorensen J.L."/>
            <person name="Fitzpatrick D.A."/>
            <person name="Frisvad J.C."/>
            <person name="Nielsen K.L."/>
        </authorList>
    </citation>
    <scope>NUCLEOTIDE SEQUENCE</scope>
    <source>
        <strain evidence="1">IBT 34128</strain>
    </source>
</reference>
<dbReference type="GeneID" id="81398206"/>
<dbReference type="OrthoDB" id="4525994at2759"/>
<sequence length="195" mass="21446">MVLILNLRLRKAMEPVISRSSTASSIVSNYAELPTIHMLAWGKGSLAHWALFVPNRPGSPIGRIIHIGVNANSSGFASTTVPEYQRHGFRVTGSAASRCFDIPDARATLAQVEEAARFVSDGYTYNIATANCQNFAMDVLIRLNHLYPSTVTAAAIQQVRLRGTVSTFLARYTRRTPIAYPQSRSRPPPRGFILD</sequence>
<name>A0A9W9ELB4_9EURO</name>
<reference evidence="1" key="1">
    <citation type="submission" date="2022-11" db="EMBL/GenBank/DDBJ databases">
        <authorList>
            <person name="Petersen C."/>
        </authorList>
    </citation>
    <scope>NUCLEOTIDE SEQUENCE</scope>
    <source>
        <strain evidence="1">IBT 34128</strain>
    </source>
</reference>
<proteinExistence type="predicted"/>
<keyword evidence="2" id="KW-1185">Reference proteome</keyword>
<evidence type="ECO:0000313" key="2">
    <source>
        <dbReference type="Proteomes" id="UP001141434"/>
    </source>
</evidence>
<dbReference type="Proteomes" id="UP001141434">
    <property type="component" value="Unassembled WGS sequence"/>
</dbReference>
<protein>
    <recommendedName>
        <fullName evidence="3">PPPDE domain-containing protein</fullName>
    </recommendedName>
</protein>
<gene>
    <name evidence="1" type="ORF">NUU61_008512</name>
</gene>
<accession>A0A9W9ELB4</accession>
<organism evidence="1 2">
    <name type="scientific">Penicillium alfredii</name>
    <dbReference type="NCBI Taxonomy" id="1506179"/>
    <lineage>
        <taxon>Eukaryota</taxon>
        <taxon>Fungi</taxon>
        <taxon>Dikarya</taxon>
        <taxon>Ascomycota</taxon>
        <taxon>Pezizomycotina</taxon>
        <taxon>Eurotiomycetes</taxon>
        <taxon>Eurotiomycetidae</taxon>
        <taxon>Eurotiales</taxon>
        <taxon>Aspergillaceae</taxon>
        <taxon>Penicillium</taxon>
    </lineage>
</organism>
<evidence type="ECO:0000313" key="1">
    <source>
        <dbReference type="EMBL" id="KAJ5083933.1"/>
    </source>
</evidence>
<comment type="caution">
    <text evidence="1">The sequence shown here is derived from an EMBL/GenBank/DDBJ whole genome shotgun (WGS) entry which is preliminary data.</text>
</comment>
<evidence type="ECO:0008006" key="3">
    <source>
        <dbReference type="Google" id="ProtNLM"/>
    </source>
</evidence>
<dbReference type="RefSeq" id="XP_056507330.1">
    <property type="nucleotide sequence ID" value="XM_056659037.1"/>
</dbReference>
<dbReference type="AlphaFoldDB" id="A0A9W9ELB4"/>